<dbReference type="InterPro" id="IPR044682">
    <property type="entry name" value="VDE"/>
</dbReference>
<dbReference type="AlphaFoldDB" id="A0A813I6W4"/>
<comment type="caution">
    <text evidence="3">The sequence shown here is derived from an EMBL/GenBank/DDBJ whole genome shotgun (WGS) entry which is preliminary data.</text>
</comment>
<evidence type="ECO:0000256" key="1">
    <source>
        <dbReference type="SAM" id="MobiDB-lite"/>
    </source>
</evidence>
<dbReference type="EMBL" id="CAJNNW010005940">
    <property type="protein sequence ID" value="CAE8647875.1"/>
    <property type="molecule type" value="Genomic_DNA"/>
</dbReference>
<name>A0A813I6W4_POLGL</name>
<reference evidence="3" key="1">
    <citation type="submission" date="2021-02" db="EMBL/GenBank/DDBJ databases">
        <authorList>
            <person name="Dougan E. K."/>
            <person name="Rhodes N."/>
            <person name="Thang M."/>
            <person name="Chan C."/>
        </authorList>
    </citation>
    <scope>NUCLEOTIDE SEQUENCE</scope>
</reference>
<dbReference type="InterPro" id="IPR012674">
    <property type="entry name" value="Calycin"/>
</dbReference>
<dbReference type="SUPFAM" id="SSF50814">
    <property type="entry name" value="Lipocalins"/>
    <property type="match status" value="1"/>
</dbReference>
<proteinExistence type="predicted"/>
<evidence type="ECO:0000313" key="4">
    <source>
        <dbReference type="Proteomes" id="UP000626109"/>
    </source>
</evidence>
<accession>A0A813I6W4</accession>
<gene>
    <name evidence="3" type="ORF">PGLA2088_LOCUS6059</name>
</gene>
<feature type="region of interest" description="Disordered" evidence="1">
    <location>
        <begin position="66"/>
        <end position="89"/>
    </location>
</feature>
<dbReference type="Pfam" id="PF07137">
    <property type="entry name" value="VDE"/>
    <property type="match status" value="1"/>
</dbReference>
<feature type="non-terminal residue" evidence="3">
    <location>
        <position position="453"/>
    </location>
</feature>
<evidence type="ECO:0000259" key="2">
    <source>
        <dbReference type="Pfam" id="PF07137"/>
    </source>
</evidence>
<feature type="domain" description="VDE lipocalin" evidence="2">
    <location>
        <begin position="171"/>
        <end position="410"/>
    </location>
</feature>
<dbReference type="GO" id="GO:0046422">
    <property type="term" value="F:violaxanthin de-epoxidase activity"/>
    <property type="evidence" value="ECO:0007669"/>
    <property type="project" value="InterPro"/>
</dbReference>
<protein>
    <recommendedName>
        <fullName evidence="2">VDE lipocalin domain-containing protein</fullName>
    </recommendedName>
</protein>
<dbReference type="Gene3D" id="2.40.128.20">
    <property type="match status" value="1"/>
</dbReference>
<dbReference type="PANTHER" id="PTHR33970">
    <property type="entry name" value="VIOLAXANTHIN DE-EPOXIDASE, CHLOROPLASTIC-RELATED"/>
    <property type="match status" value="1"/>
</dbReference>
<evidence type="ECO:0000313" key="3">
    <source>
        <dbReference type="EMBL" id="CAE8647875.1"/>
    </source>
</evidence>
<sequence length="453" mass="50084">VRGSWKDSDAELRQLSRPRLPNFSWHSFRGRLSRPPLLWSLVGAVVLVAGCEDLAFSGQGLVSRPNVGRTSRQAEPWSATLPEDVQTVPPQDLPAGDGWSWLSSLQLALLTLSLVFGLCLGAAPAFAAKVDTEVAGFAEFAEKGGAMAHSECSFQTLTLTIAAPRWFDVNPSCFVTSCGQQTKDCFTNSRCLKGTLCLSRCRGGQDCATQCFAEFGGKKLDAWLKCTVETEKCVSVPQQAGTVVNKFFETNIPKKLPNFNPSSLDGSWFKVRGFNPKYDCYKCQPNSFKYDPESKTTTADIKLRVPNLKSTGFMQNDIEERLRVLDESNRATFQAHGEIFGLSFDEEWYILAGDDDFKLVAYKGQNLQDIYEGAFIYSRTAEISPAVEVKARQAAEANGYAWAKFCVVDNSCPPQPATQANQEEAKLEWDDIPDLIEWFAPGTIPKKQFSGAY</sequence>
<dbReference type="PANTHER" id="PTHR33970:SF1">
    <property type="entry name" value="VIOLAXANTHIN DE-EPOXIDASE, CHLOROPLASTIC"/>
    <property type="match status" value="1"/>
</dbReference>
<organism evidence="3 4">
    <name type="scientific">Polarella glacialis</name>
    <name type="common">Dinoflagellate</name>
    <dbReference type="NCBI Taxonomy" id="89957"/>
    <lineage>
        <taxon>Eukaryota</taxon>
        <taxon>Sar</taxon>
        <taxon>Alveolata</taxon>
        <taxon>Dinophyceae</taxon>
        <taxon>Suessiales</taxon>
        <taxon>Suessiaceae</taxon>
        <taxon>Polarella</taxon>
    </lineage>
</organism>
<dbReference type="GO" id="GO:0010028">
    <property type="term" value="P:xanthophyll cycle"/>
    <property type="evidence" value="ECO:0007669"/>
    <property type="project" value="InterPro"/>
</dbReference>
<dbReference type="InterPro" id="IPR010788">
    <property type="entry name" value="VDE_dom"/>
</dbReference>
<dbReference type="Proteomes" id="UP000626109">
    <property type="component" value="Unassembled WGS sequence"/>
</dbReference>